<feature type="transmembrane region" description="Helical" evidence="9">
    <location>
        <begin position="12"/>
        <end position="43"/>
    </location>
</feature>
<dbReference type="Proteomes" id="UP000198287">
    <property type="component" value="Unassembled WGS sequence"/>
</dbReference>
<organism evidence="10 11">
    <name type="scientific">Folsomia candida</name>
    <name type="common">Springtail</name>
    <dbReference type="NCBI Taxonomy" id="158441"/>
    <lineage>
        <taxon>Eukaryota</taxon>
        <taxon>Metazoa</taxon>
        <taxon>Ecdysozoa</taxon>
        <taxon>Arthropoda</taxon>
        <taxon>Hexapoda</taxon>
        <taxon>Collembola</taxon>
        <taxon>Entomobryomorpha</taxon>
        <taxon>Isotomoidea</taxon>
        <taxon>Isotomidae</taxon>
        <taxon>Proisotominae</taxon>
        <taxon>Folsomia</taxon>
    </lineage>
</organism>
<keyword evidence="11" id="KW-1185">Reference proteome</keyword>
<dbReference type="Pfam" id="PF09801">
    <property type="entry name" value="SYS1"/>
    <property type="match status" value="1"/>
</dbReference>
<feature type="transmembrane region" description="Helical" evidence="9">
    <location>
        <begin position="92"/>
        <end position="111"/>
    </location>
</feature>
<dbReference type="InterPro" id="IPR019185">
    <property type="entry name" value="Integral_membrane_SYS1-rel"/>
</dbReference>
<keyword evidence="6 9" id="KW-1133">Transmembrane helix</keyword>
<gene>
    <name evidence="10" type="ORF">Fcan01_01947</name>
</gene>
<keyword evidence="5" id="KW-0653">Protein transport</keyword>
<dbReference type="PANTHER" id="PTHR12952:SF0">
    <property type="entry name" value="PROTEIN SYS1 HOMOLOG"/>
    <property type="match status" value="1"/>
</dbReference>
<comment type="similarity">
    <text evidence="2">Belongs to the SYS1 family.</text>
</comment>
<feature type="transmembrane region" description="Helical" evidence="9">
    <location>
        <begin position="117"/>
        <end position="139"/>
    </location>
</feature>
<name>A0A226EY99_FOLCA</name>
<dbReference type="OMA" id="EYEMVGM"/>
<dbReference type="GO" id="GO:0034067">
    <property type="term" value="P:protein localization to Golgi apparatus"/>
    <property type="evidence" value="ECO:0007669"/>
    <property type="project" value="TreeGrafter"/>
</dbReference>
<dbReference type="GO" id="GO:0005829">
    <property type="term" value="C:cytosol"/>
    <property type="evidence" value="ECO:0007669"/>
    <property type="project" value="GOC"/>
</dbReference>
<evidence type="ECO:0000256" key="8">
    <source>
        <dbReference type="ARBA" id="ARBA00023136"/>
    </source>
</evidence>
<comment type="subcellular location">
    <subcellularLocation>
        <location evidence="1">Golgi apparatus membrane</location>
        <topology evidence="1">Multi-pass membrane protein</topology>
    </subcellularLocation>
</comment>
<dbReference type="GO" id="GO:0006895">
    <property type="term" value="P:Golgi to endosome transport"/>
    <property type="evidence" value="ECO:0007669"/>
    <property type="project" value="TreeGrafter"/>
</dbReference>
<evidence type="ECO:0000256" key="2">
    <source>
        <dbReference type="ARBA" id="ARBA00008160"/>
    </source>
</evidence>
<protein>
    <submittedName>
        <fullName evidence="10">Protein SYS1</fullName>
    </submittedName>
</protein>
<dbReference type="EMBL" id="LNIX01000001">
    <property type="protein sequence ID" value="OXA62180.1"/>
    <property type="molecule type" value="Genomic_DNA"/>
</dbReference>
<evidence type="ECO:0000256" key="5">
    <source>
        <dbReference type="ARBA" id="ARBA00022927"/>
    </source>
</evidence>
<comment type="caution">
    <text evidence="10">The sequence shown here is derived from an EMBL/GenBank/DDBJ whole genome shotgun (WGS) entry which is preliminary data.</text>
</comment>
<feature type="transmembrane region" description="Helical" evidence="9">
    <location>
        <begin position="63"/>
        <end position="85"/>
    </location>
</feature>
<evidence type="ECO:0000256" key="7">
    <source>
        <dbReference type="ARBA" id="ARBA00023034"/>
    </source>
</evidence>
<evidence type="ECO:0000313" key="10">
    <source>
        <dbReference type="EMBL" id="OXA62180.1"/>
    </source>
</evidence>
<dbReference type="GO" id="GO:0043001">
    <property type="term" value="P:Golgi to plasma membrane protein transport"/>
    <property type="evidence" value="ECO:0007669"/>
    <property type="project" value="TreeGrafter"/>
</dbReference>
<dbReference type="AlphaFoldDB" id="A0A226EY99"/>
<dbReference type="GO" id="GO:0005802">
    <property type="term" value="C:trans-Golgi network"/>
    <property type="evidence" value="ECO:0007669"/>
    <property type="project" value="TreeGrafter"/>
</dbReference>
<evidence type="ECO:0000256" key="1">
    <source>
        <dbReference type="ARBA" id="ARBA00004653"/>
    </source>
</evidence>
<accession>A0A226EY99</accession>
<evidence type="ECO:0000256" key="4">
    <source>
        <dbReference type="ARBA" id="ARBA00022692"/>
    </source>
</evidence>
<dbReference type="GO" id="GO:0000139">
    <property type="term" value="C:Golgi membrane"/>
    <property type="evidence" value="ECO:0007669"/>
    <property type="project" value="UniProtKB-SubCell"/>
</dbReference>
<dbReference type="PANTHER" id="PTHR12952">
    <property type="entry name" value="SYS1"/>
    <property type="match status" value="1"/>
</dbReference>
<keyword evidence="7" id="KW-0333">Golgi apparatus</keyword>
<proteinExistence type="inferred from homology"/>
<keyword evidence="4 9" id="KW-0812">Transmembrane</keyword>
<evidence type="ECO:0000256" key="6">
    <source>
        <dbReference type="ARBA" id="ARBA00022989"/>
    </source>
</evidence>
<keyword evidence="3" id="KW-0813">Transport</keyword>
<dbReference type="STRING" id="158441.A0A226EY99"/>
<evidence type="ECO:0000256" key="9">
    <source>
        <dbReference type="SAM" id="Phobius"/>
    </source>
</evidence>
<evidence type="ECO:0000313" key="11">
    <source>
        <dbReference type="Proteomes" id="UP000198287"/>
    </source>
</evidence>
<keyword evidence="8 9" id="KW-0472">Membrane</keyword>
<dbReference type="OrthoDB" id="542931at2759"/>
<evidence type="ECO:0000256" key="3">
    <source>
        <dbReference type="ARBA" id="ARBA00022448"/>
    </source>
</evidence>
<reference evidence="10 11" key="1">
    <citation type="submission" date="2015-12" db="EMBL/GenBank/DDBJ databases">
        <title>The genome of Folsomia candida.</title>
        <authorList>
            <person name="Faddeeva A."/>
            <person name="Derks M.F."/>
            <person name="Anvar Y."/>
            <person name="Smit S."/>
            <person name="Van Straalen N."/>
            <person name="Roelofs D."/>
        </authorList>
    </citation>
    <scope>NUCLEOTIDE SEQUENCE [LARGE SCALE GENOMIC DNA]</scope>
    <source>
        <strain evidence="10 11">VU population</strain>
        <tissue evidence="10">Whole body</tissue>
    </source>
</reference>
<sequence length="155" mass="17059">MSGHFRVTVWDPALILSQIVCIQSCFYFTFGALLILTALGTGIDVNLFNVFSHKAVNFGDRAGILTVVCYVLNALAGSVGLWRVVKRTKQCLDFSVTCYLIHLLLSSLYNGSFPSSLSWWLLTIAGVTVMCVCGEFLCLRTELKDIPLLGSKVEL</sequence>